<gene>
    <name evidence="1" type="ORF">BSL82_12005</name>
</gene>
<dbReference type="EMBL" id="CP018221">
    <property type="protein sequence ID" value="API59943.1"/>
    <property type="molecule type" value="Genomic_DNA"/>
</dbReference>
<dbReference type="KEGG" id="sphj:BSL82_12005"/>
<keyword evidence="2" id="KW-1185">Reference proteome</keyword>
<sequence>MVAPVDANRPNRLPEKRYALRCREVHHAMKTIERAADRLFLDDGHAENITFEGGSMWRSYVPQVRALFDSVRATAPTGTDVEGWRMMIEAALAEGDGI</sequence>
<accession>A0A1L3ZWD9</accession>
<protein>
    <submittedName>
        <fullName evidence="1">Uncharacterized protein</fullName>
    </submittedName>
</protein>
<proteinExistence type="predicted"/>
<organism evidence="1 2">
    <name type="scientific">Tardibacter chloracetimidivorans</name>
    <dbReference type="NCBI Taxonomy" id="1921510"/>
    <lineage>
        <taxon>Bacteria</taxon>
        <taxon>Pseudomonadati</taxon>
        <taxon>Pseudomonadota</taxon>
        <taxon>Alphaproteobacteria</taxon>
        <taxon>Sphingomonadales</taxon>
        <taxon>Sphingomonadaceae</taxon>
        <taxon>Tardibacter</taxon>
    </lineage>
</organism>
<name>A0A1L3ZWD9_9SPHN</name>
<dbReference type="Proteomes" id="UP000182063">
    <property type="component" value="Chromosome"/>
</dbReference>
<evidence type="ECO:0000313" key="1">
    <source>
        <dbReference type="EMBL" id="API59943.1"/>
    </source>
</evidence>
<dbReference type="AlphaFoldDB" id="A0A1L3ZWD9"/>
<evidence type="ECO:0000313" key="2">
    <source>
        <dbReference type="Proteomes" id="UP000182063"/>
    </source>
</evidence>
<reference evidence="2" key="1">
    <citation type="submission" date="2016-11" db="EMBL/GenBank/DDBJ databases">
        <title>Complete Genome Sequence of alachlor-degrading Sphingomonas sp. strain JJ-A5.</title>
        <authorList>
            <person name="Lee H."/>
            <person name="Ka J.-O."/>
        </authorList>
    </citation>
    <scope>NUCLEOTIDE SEQUENCE [LARGE SCALE GENOMIC DNA]</scope>
    <source>
        <strain evidence="2">JJ-A5</strain>
    </source>
</reference>